<evidence type="ECO:0000256" key="1">
    <source>
        <dbReference type="SAM" id="MobiDB-lite"/>
    </source>
</evidence>
<protein>
    <submittedName>
        <fullName evidence="2">Uncharacterized protein</fullName>
    </submittedName>
</protein>
<keyword evidence="3" id="KW-1185">Reference proteome</keyword>
<sequence>MNPQKLPGQLQITCKTFAVLKPSLYYIWIVTSRNPRKNTYTKPYFFHTTTSSKMYTNQNSAFSTNHKSIRCNTRLRIQPPDSTHSIVIENTSISQSKHT</sequence>
<dbReference type="AlphaFoldDB" id="A0A154P7R7"/>
<feature type="region of interest" description="Disordered" evidence="1">
    <location>
        <begin position="80"/>
        <end position="99"/>
    </location>
</feature>
<evidence type="ECO:0000313" key="2">
    <source>
        <dbReference type="EMBL" id="KZC07893.1"/>
    </source>
</evidence>
<accession>A0A154P7R7</accession>
<name>A0A154P7R7_DUFNO</name>
<dbReference type="Proteomes" id="UP000076502">
    <property type="component" value="Unassembled WGS sequence"/>
</dbReference>
<proteinExistence type="predicted"/>
<gene>
    <name evidence="2" type="ORF">WN55_09935</name>
</gene>
<reference evidence="2 3" key="1">
    <citation type="submission" date="2015-07" db="EMBL/GenBank/DDBJ databases">
        <title>The genome of Dufourea novaeangliae.</title>
        <authorList>
            <person name="Pan H."/>
            <person name="Kapheim K."/>
        </authorList>
    </citation>
    <scope>NUCLEOTIDE SEQUENCE [LARGE SCALE GENOMIC DNA]</scope>
    <source>
        <strain evidence="2">0120121106</strain>
        <tissue evidence="2">Whole body</tissue>
    </source>
</reference>
<organism evidence="2 3">
    <name type="scientific">Dufourea novaeangliae</name>
    <name type="common">Sweat bee</name>
    <dbReference type="NCBI Taxonomy" id="178035"/>
    <lineage>
        <taxon>Eukaryota</taxon>
        <taxon>Metazoa</taxon>
        <taxon>Ecdysozoa</taxon>
        <taxon>Arthropoda</taxon>
        <taxon>Hexapoda</taxon>
        <taxon>Insecta</taxon>
        <taxon>Pterygota</taxon>
        <taxon>Neoptera</taxon>
        <taxon>Endopterygota</taxon>
        <taxon>Hymenoptera</taxon>
        <taxon>Apocrita</taxon>
        <taxon>Aculeata</taxon>
        <taxon>Apoidea</taxon>
        <taxon>Anthophila</taxon>
        <taxon>Halictidae</taxon>
        <taxon>Rophitinae</taxon>
        <taxon>Dufourea</taxon>
    </lineage>
</organism>
<evidence type="ECO:0000313" key="3">
    <source>
        <dbReference type="Proteomes" id="UP000076502"/>
    </source>
</evidence>
<dbReference type="EMBL" id="KQ434835">
    <property type="protein sequence ID" value="KZC07893.1"/>
    <property type="molecule type" value="Genomic_DNA"/>
</dbReference>